<feature type="transmembrane region" description="Helical" evidence="14">
    <location>
        <begin position="314"/>
        <end position="332"/>
    </location>
</feature>
<organism evidence="16 17">
    <name type="scientific">Euplotes crassus</name>
    <dbReference type="NCBI Taxonomy" id="5936"/>
    <lineage>
        <taxon>Eukaryota</taxon>
        <taxon>Sar</taxon>
        <taxon>Alveolata</taxon>
        <taxon>Ciliophora</taxon>
        <taxon>Intramacronucleata</taxon>
        <taxon>Spirotrichea</taxon>
        <taxon>Hypotrichia</taxon>
        <taxon>Euplotida</taxon>
        <taxon>Euplotidae</taxon>
        <taxon>Moneuplotes</taxon>
    </lineage>
</organism>
<evidence type="ECO:0000256" key="14">
    <source>
        <dbReference type="SAM" id="Phobius"/>
    </source>
</evidence>
<evidence type="ECO:0000256" key="2">
    <source>
        <dbReference type="ARBA" id="ARBA00010992"/>
    </source>
</evidence>
<feature type="transmembrane region" description="Helical" evidence="14">
    <location>
        <begin position="177"/>
        <end position="200"/>
    </location>
</feature>
<comment type="catalytic activity">
    <reaction evidence="10">
        <text>D-mannose(out) = D-mannose(in)</text>
        <dbReference type="Rhea" id="RHEA:78391"/>
        <dbReference type="ChEBI" id="CHEBI:4208"/>
    </reaction>
    <physiologicalReaction direction="left-to-right" evidence="10">
        <dbReference type="Rhea" id="RHEA:78392"/>
    </physiologicalReaction>
</comment>
<keyword evidence="17" id="KW-1185">Reference proteome</keyword>
<gene>
    <name evidence="16" type="ORF">ECRASSUSDP1_LOCUS5868</name>
</gene>
<name>A0AAD1UCY6_EUPCR</name>
<feature type="transmembrane region" description="Helical" evidence="14">
    <location>
        <begin position="278"/>
        <end position="302"/>
    </location>
</feature>
<accession>A0AAD1UCY6</accession>
<dbReference type="PANTHER" id="PTHR48022:SF2">
    <property type="entry name" value="PLASTIDIC GLUCOSE TRANSPORTER 4"/>
    <property type="match status" value="1"/>
</dbReference>
<evidence type="ECO:0000256" key="9">
    <source>
        <dbReference type="ARBA" id="ARBA00044656"/>
    </source>
</evidence>
<dbReference type="GO" id="GO:0016020">
    <property type="term" value="C:membrane"/>
    <property type="evidence" value="ECO:0007669"/>
    <property type="project" value="UniProtKB-SubCell"/>
</dbReference>
<feature type="domain" description="Major facilitator superfamily (MFS) profile" evidence="15">
    <location>
        <begin position="1"/>
        <end position="376"/>
    </location>
</feature>
<keyword evidence="5 14" id="KW-1133">Transmembrane helix</keyword>
<dbReference type="InterPro" id="IPR005829">
    <property type="entry name" value="Sugar_transporter_CS"/>
</dbReference>
<feature type="transmembrane region" description="Helical" evidence="14">
    <location>
        <begin position="239"/>
        <end position="258"/>
    </location>
</feature>
<proteinExistence type="inferred from homology"/>
<evidence type="ECO:0000256" key="8">
    <source>
        <dbReference type="ARBA" id="ARBA00044648"/>
    </source>
</evidence>
<dbReference type="PROSITE" id="PS50850">
    <property type="entry name" value="MFS"/>
    <property type="match status" value="1"/>
</dbReference>
<dbReference type="GO" id="GO:0005351">
    <property type="term" value="F:carbohydrate:proton symporter activity"/>
    <property type="evidence" value="ECO:0007669"/>
    <property type="project" value="TreeGrafter"/>
</dbReference>
<evidence type="ECO:0000313" key="16">
    <source>
        <dbReference type="EMBL" id="CAI2364524.1"/>
    </source>
</evidence>
<evidence type="ECO:0000256" key="13">
    <source>
        <dbReference type="ARBA" id="ARBA00044780"/>
    </source>
</evidence>
<dbReference type="Pfam" id="PF00083">
    <property type="entry name" value="Sugar_tr"/>
    <property type="match status" value="1"/>
</dbReference>
<evidence type="ECO:0000256" key="3">
    <source>
        <dbReference type="ARBA" id="ARBA00011738"/>
    </source>
</evidence>
<feature type="transmembrane region" description="Helical" evidence="14">
    <location>
        <begin position="352"/>
        <end position="372"/>
    </location>
</feature>
<comment type="catalytic activity">
    <reaction evidence="9">
        <text>D-xylose(out) = D-xylose(in)</text>
        <dbReference type="Rhea" id="RHEA:78427"/>
        <dbReference type="ChEBI" id="CHEBI:53455"/>
    </reaction>
    <physiologicalReaction direction="left-to-right" evidence="9">
        <dbReference type="Rhea" id="RHEA:78428"/>
    </physiologicalReaction>
</comment>
<comment type="subcellular location">
    <subcellularLocation>
        <location evidence="1">Membrane</location>
        <topology evidence="1">Multi-pass membrane protein</topology>
    </subcellularLocation>
</comment>
<evidence type="ECO:0000256" key="1">
    <source>
        <dbReference type="ARBA" id="ARBA00004141"/>
    </source>
</evidence>
<dbReference type="InterPro" id="IPR036259">
    <property type="entry name" value="MFS_trans_sf"/>
</dbReference>
<dbReference type="InterPro" id="IPR020846">
    <property type="entry name" value="MFS_dom"/>
</dbReference>
<keyword evidence="6 14" id="KW-0472">Membrane</keyword>
<comment type="catalytic activity">
    <reaction evidence="12">
        <text>D-fructose(out) = D-fructose(in)</text>
        <dbReference type="Rhea" id="RHEA:60372"/>
        <dbReference type="ChEBI" id="CHEBI:37721"/>
    </reaction>
    <physiologicalReaction direction="left-to-right" evidence="12">
        <dbReference type="Rhea" id="RHEA:60373"/>
    </physiologicalReaction>
</comment>
<evidence type="ECO:0000256" key="5">
    <source>
        <dbReference type="ARBA" id="ARBA00022989"/>
    </source>
</evidence>
<feature type="transmembrane region" description="Helical" evidence="14">
    <location>
        <begin position="42"/>
        <end position="67"/>
    </location>
</feature>
<evidence type="ECO:0000256" key="11">
    <source>
        <dbReference type="ARBA" id="ARBA00044668"/>
    </source>
</evidence>
<dbReference type="EMBL" id="CAMPGE010005680">
    <property type="protein sequence ID" value="CAI2364524.1"/>
    <property type="molecule type" value="Genomic_DNA"/>
</dbReference>
<keyword evidence="4 14" id="KW-0812">Transmembrane</keyword>
<comment type="caution">
    <text evidence="16">The sequence shown here is derived from an EMBL/GenBank/DDBJ whole genome shotgun (WGS) entry which is preliminary data.</text>
</comment>
<dbReference type="PROSITE" id="PS00217">
    <property type="entry name" value="SUGAR_TRANSPORT_2"/>
    <property type="match status" value="1"/>
</dbReference>
<evidence type="ECO:0000256" key="4">
    <source>
        <dbReference type="ARBA" id="ARBA00022692"/>
    </source>
</evidence>
<evidence type="ECO:0000256" key="10">
    <source>
        <dbReference type="ARBA" id="ARBA00044662"/>
    </source>
</evidence>
<feature type="transmembrane region" description="Helical" evidence="14">
    <location>
        <begin position="6"/>
        <end position="30"/>
    </location>
</feature>
<evidence type="ECO:0000256" key="12">
    <source>
        <dbReference type="ARBA" id="ARBA00044710"/>
    </source>
</evidence>
<comment type="catalytic activity">
    <reaction evidence="7">
        <text>D-galactose(in) = D-galactose(out)</text>
        <dbReference type="Rhea" id="RHEA:34915"/>
        <dbReference type="ChEBI" id="CHEBI:4139"/>
    </reaction>
    <physiologicalReaction direction="right-to-left" evidence="7">
        <dbReference type="Rhea" id="RHEA:34917"/>
    </physiologicalReaction>
</comment>
<protein>
    <recommendedName>
        <fullName evidence="13">Hexose transporter 1</fullName>
    </recommendedName>
</protein>
<comment type="subunit">
    <text evidence="3">Homodimer.</text>
</comment>
<evidence type="ECO:0000259" key="15">
    <source>
        <dbReference type="PROSITE" id="PS50850"/>
    </source>
</evidence>
<sequence length="400" mass="45074">MTRAYQTYILGRAIMGLSFGISNAIAPMFIMELSPPKMRGILISFVTLWINIGLLIPILLNFALPVFIRPFSIVPDYCGPLVGKHIIWREIFMVPIIFATIKLLCLLFIFKKENPIYEEYLISKSDSYDTSGDFEVEESALEGEFSTNIQQAQSKPPTKLEKDTWSALCRRRGKRKLMAGVTVRLIAQLSGIAIVLNFAFTLRINPNSTHGNLRLMITILSIVLIPASMLLLTYCKRRTLLLTGSLISCLCLTVLFQTSLEVNYTNFGVPMFNGFPNILSTVFVLIFATNFWVTKGATLYVYCGEILTDKGMAIATATHWFFNAVVIILPSMAFRLADMANFAIWFHESNAIFFFIFGGICMMSFFITIIALKETFGKTHYQISNGFGKTNYHSLATIHH</sequence>
<dbReference type="InterPro" id="IPR005828">
    <property type="entry name" value="MFS_sugar_transport-like"/>
</dbReference>
<dbReference type="InterPro" id="IPR003663">
    <property type="entry name" value="Sugar/inositol_transpt"/>
</dbReference>
<dbReference type="AlphaFoldDB" id="A0AAD1UCY6"/>
<comment type="catalytic activity">
    <reaction evidence="8">
        <text>D-glucose(out) = D-glucose(in)</text>
        <dbReference type="Rhea" id="RHEA:60376"/>
        <dbReference type="ChEBI" id="CHEBI:4167"/>
    </reaction>
    <physiologicalReaction direction="left-to-right" evidence="8">
        <dbReference type="Rhea" id="RHEA:60377"/>
    </physiologicalReaction>
</comment>
<evidence type="ECO:0000313" key="17">
    <source>
        <dbReference type="Proteomes" id="UP001295684"/>
    </source>
</evidence>
<evidence type="ECO:0000256" key="7">
    <source>
        <dbReference type="ARBA" id="ARBA00044637"/>
    </source>
</evidence>
<comment type="similarity">
    <text evidence="2">Belongs to the major facilitator superfamily. Sugar transporter (TC 2.A.1.1) family.</text>
</comment>
<dbReference type="InterPro" id="IPR050360">
    <property type="entry name" value="MFS_Sugar_Transporters"/>
</dbReference>
<dbReference type="SUPFAM" id="SSF103473">
    <property type="entry name" value="MFS general substrate transporter"/>
    <property type="match status" value="1"/>
</dbReference>
<evidence type="ECO:0000256" key="6">
    <source>
        <dbReference type="ARBA" id="ARBA00023136"/>
    </source>
</evidence>
<dbReference type="PANTHER" id="PTHR48022">
    <property type="entry name" value="PLASTIDIC GLUCOSE TRANSPORTER 4"/>
    <property type="match status" value="1"/>
</dbReference>
<dbReference type="PRINTS" id="PR00171">
    <property type="entry name" value="SUGRTRNSPORT"/>
</dbReference>
<comment type="catalytic activity">
    <reaction evidence="11">
        <text>D-glucosamine(out) = D-glucosamine(in)</text>
        <dbReference type="Rhea" id="RHEA:78423"/>
        <dbReference type="ChEBI" id="CHEBI:58723"/>
    </reaction>
    <physiologicalReaction direction="left-to-right" evidence="11">
        <dbReference type="Rhea" id="RHEA:78424"/>
    </physiologicalReaction>
</comment>
<dbReference type="Proteomes" id="UP001295684">
    <property type="component" value="Unassembled WGS sequence"/>
</dbReference>
<feature type="transmembrane region" description="Helical" evidence="14">
    <location>
        <begin position="212"/>
        <end position="232"/>
    </location>
</feature>
<dbReference type="Gene3D" id="1.20.1250.20">
    <property type="entry name" value="MFS general substrate transporter like domains"/>
    <property type="match status" value="1"/>
</dbReference>
<reference evidence="16" key="1">
    <citation type="submission" date="2023-07" db="EMBL/GenBank/DDBJ databases">
        <authorList>
            <consortium name="AG Swart"/>
            <person name="Singh M."/>
            <person name="Singh A."/>
            <person name="Seah K."/>
            <person name="Emmerich C."/>
        </authorList>
    </citation>
    <scope>NUCLEOTIDE SEQUENCE</scope>
    <source>
        <strain evidence="16">DP1</strain>
    </source>
</reference>